<feature type="compositionally biased region" description="Basic and acidic residues" evidence="7">
    <location>
        <begin position="249"/>
        <end position="269"/>
    </location>
</feature>
<dbReference type="GO" id="GO:0008270">
    <property type="term" value="F:zinc ion binding"/>
    <property type="evidence" value="ECO:0007669"/>
    <property type="project" value="UniProtKB-KW"/>
</dbReference>
<dbReference type="EMBL" id="JAGEUA010000006">
    <property type="protein sequence ID" value="KAL0973112.1"/>
    <property type="molecule type" value="Genomic_DNA"/>
</dbReference>
<organism evidence="9 10">
    <name type="scientific">Umbra pygmaea</name>
    <name type="common">Eastern mudminnow</name>
    <dbReference type="NCBI Taxonomy" id="75934"/>
    <lineage>
        <taxon>Eukaryota</taxon>
        <taxon>Metazoa</taxon>
        <taxon>Chordata</taxon>
        <taxon>Craniata</taxon>
        <taxon>Vertebrata</taxon>
        <taxon>Euteleostomi</taxon>
        <taxon>Actinopterygii</taxon>
        <taxon>Neopterygii</taxon>
        <taxon>Teleostei</taxon>
        <taxon>Protacanthopterygii</taxon>
        <taxon>Esociformes</taxon>
        <taxon>Umbridae</taxon>
        <taxon>Umbra</taxon>
    </lineage>
</organism>
<dbReference type="PROSITE" id="PS50016">
    <property type="entry name" value="ZF_PHD_2"/>
    <property type="match status" value="1"/>
</dbReference>
<dbReference type="GO" id="GO:0005634">
    <property type="term" value="C:nucleus"/>
    <property type="evidence" value="ECO:0007669"/>
    <property type="project" value="UniProtKB-SubCell"/>
</dbReference>
<dbReference type="InterPro" id="IPR028938">
    <property type="entry name" value="Rsf1-like"/>
</dbReference>
<evidence type="ECO:0000256" key="5">
    <source>
        <dbReference type="ARBA" id="ARBA00023242"/>
    </source>
</evidence>
<feature type="region of interest" description="Disordered" evidence="7">
    <location>
        <begin position="332"/>
        <end position="356"/>
    </location>
</feature>
<protein>
    <recommendedName>
        <fullName evidence="8">PHD-type domain-containing protein</fullName>
    </recommendedName>
</protein>
<dbReference type="SMART" id="SM00249">
    <property type="entry name" value="PHD"/>
    <property type="match status" value="1"/>
</dbReference>
<dbReference type="GO" id="GO:0000785">
    <property type="term" value="C:chromatin"/>
    <property type="evidence" value="ECO:0007669"/>
    <property type="project" value="UniProtKB-ARBA"/>
</dbReference>
<dbReference type="InterPro" id="IPR013083">
    <property type="entry name" value="Znf_RING/FYVE/PHD"/>
</dbReference>
<dbReference type="SUPFAM" id="SSF57903">
    <property type="entry name" value="FYVE/PHD zinc finger"/>
    <property type="match status" value="1"/>
</dbReference>
<keyword evidence="2" id="KW-0479">Metal-binding</keyword>
<evidence type="ECO:0000256" key="6">
    <source>
        <dbReference type="PROSITE-ProRule" id="PRU00146"/>
    </source>
</evidence>
<comment type="subcellular location">
    <subcellularLocation>
        <location evidence="1">Nucleus</location>
    </subcellularLocation>
</comment>
<dbReference type="Proteomes" id="UP001557470">
    <property type="component" value="Unassembled WGS sequence"/>
</dbReference>
<feature type="compositionally biased region" description="Basic and acidic residues" evidence="7">
    <location>
        <begin position="454"/>
        <end position="486"/>
    </location>
</feature>
<feature type="compositionally biased region" description="Low complexity" evidence="7">
    <location>
        <begin position="333"/>
        <end position="355"/>
    </location>
</feature>
<dbReference type="InterPro" id="IPR019786">
    <property type="entry name" value="Zinc_finger_PHD-type_CS"/>
</dbReference>
<reference evidence="9 10" key="1">
    <citation type="submission" date="2024-06" db="EMBL/GenBank/DDBJ databases">
        <authorList>
            <person name="Pan Q."/>
            <person name="Wen M."/>
            <person name="Jouanno E."/>
            <person name="Zahm M."/>
            <person name="Klopp C."/>
            <person name="Cabau C."/>
            <person name="Louis A."/>
            <person name="Berthelot C."/>
            <person name="Parey E."/>
            <person name="Roest Crollius H."/>
            <person name="Montfort J."/>
            <person name="Robinson-Rechavi M."/>
            <person name="Bouchez O."/>
            <person name="Lampietro C."/>
            <person name="Lopez Roques C."/>
            <person name="Donnadieu C."/>
            <person name="Postlethwait J."/>
            <person name="Bobe J."/>
            <person name="Verreycken H."/>
            <person name="Guiguen Y."/>
        </authorList>
    </citation>
    <scope>NUCLEOTIDE SEQUENCE [LARGE SCALE GENOMIC DNA]</scope>
    <source>
        <strain evidence="9">Up_M1</strain>
        <tissue evidence="9">Testis</tissue>
    </source>
</reference>
<keyword evidence="10" id="KW-1185">Reference proteome</keyword>
<dbReference type="CDD" id="cd15543">
    <property type="entry name" value="PHD_RSF1"/>
    <property type="match status" value="1"/>
</dbReference>
<dbReference type="InterPro" id="IPR028942">
    <property type="entry name" value="WHIM1_dom"/>
</dbReference>
<dbReference type="PROSITE" id="PS01359">
    <property type="entry name" value="ZF_PHD_1"/>
    <property type="match status" value="1"/>
</dbReference>
<dbReference type="Pfam" id="PF15612">
    <property type="entry name" value="WHIM1"/>
    <property type="match status" value="1"/>
</dbReference>
<proteinExistence type="predicted"/>
<keyword evidence="3 6" id="KW-0863">Zinc-finger</keyword>
<dbReference type="PANTHER" id="PTHR14296:SF15">
    <property type="entry name" value="REMODELING AND SPACING FACTOR 1"/>
    <property type="match status" value="1"/>
</dbReference>
<evidence type="ECO:0000259" key="8">
    <source>
        <dbReference type="PROSITE" id="PS50016"/>
    </source>
</evidence>
<dbReference type="Pfam" id="PF00628">
    <property type="entry name" value="PHD"/>
    <property type="match status" value="1"/>
</dbReference>
<evidence type="ECO:0000313" key="9">
    <source>
        <dbReference type="EMBL" id="KAL0973112.1"/>
    </source>
</evidence>
<keyword evidence="5" id="KW-0539">Nucleus</keyword>
<dbReference type="InterPro" id="IPR001965">
    <property type="entry name" value="Znf_PHD"/>
</dbReference>
<evidence type="ECO:0000256" key="4">
    <source>
        <dbReference type="ARBA" id="ARBA00022833"/>
    </source>
</evidence>
<accession>A0ABD0X5P1</accession>
<feature type="domain" description="PHD-type" evidence="8">
    <location>
        <begin position="533"/>
        <end position="583"/>
    </location>
</feature>
<dbReference type="Gene3D" id="3.30.40.10">
    <property type="entry name" value="Zinc/RING finger domain, C3HC4 (zinc finger)"/>
    <property type="match status" value="1"/>
</dbReference>
<evidence type="ECO:0000256" key="3">
    <source>
        <dbReference type="ARBA" id="ARBA00022771"/>
    </source>
</evidence>
<name>A0ABD0X5P1_UMBPY</name>
<evidence type="ECO:0000256" key="7">
    <source>
        <dbReference type="SAM" id="MobiDB-lite"/>
    </source>
</evidence>
<comment type="caution">
    <text evidence="9">The sequence shown here is derived from an EMBL/GenBank/DDBJ whole genome shotgun (WGS) entry which is preliminary data.</text>
</comment>
<feature type="region of interest" description="Disordered" evidence="7">
    <location>
        <begin position="383"/>
        <end position="526"/>
    </location>
</feature>
<feature type="compositionally biased region" description="Basic and acidic residues" evidence="7">
    <location>
        <begin position="509"/>
        <end position="519"/>
    </location>
</feature>
<dbReference type="PANTHER" id="PTHR14296">
    <property type="entry name" value="REMODELING AND SPACING FACTOR 1"/>
    <property type="match status" value="1"/>
</dbReference>
<sequence length="609" mass="68382">MTLPFSSYYFPARKMSTSAASQCSNAGLCPNFAVVCSFLERYGPVLGLPKLTFLQMERYLGNSRTVPEPLVELHLNLLRNLGKSVSLHKWQRYLAKVCRDINSNWAWELKHRGYQDMSMEYKINILKYLCEMQFDDNLKFKTLVNEENAEAMRLQPVGRDQQGLMYWLQTDVQHNIRLYTEEQDDWDGSTWRCIVRTRNDLAEALELLKTQLNPECKKKTEEGGTEVDRDQGGNKTCCTKPVLMGKRGEEGKVVGELKEEDKKYRKNESEIEPAGTDNKERKPNGRFSKKTKQEVPPVKEEAARALTSGQQAKIPLKKRKLFGGNCPHSNIIHNNSDMNSNHQNNNSHSSNTSSSLIVCNPSVKQTKADQLAVSLPEEALSTVTSSQAVKPGAGHGVGDRLGPLDASELQKGGIQLKIKIPPQQRRENSVRKEQGEEQGDGRSLRRSARICRPNPKESQDPAPETEKDAGKTAQRPDTKADTEKPSRTVKSRQCQKQGGSSNAQAKTSKPNEGEERAGTDCDDSGQSVEMLNEDPCSHCGLSNHPELILLCHLCDSGYHSACLRPPPMVIPDGEWLCPPCQHKFLCERLEVQLLTLDSALKKRDRAERR</sequence>
<dbReference type="AlphaFoldDB" id="A0ABD0X5P1"/>
<dbReference type="InterPro" id="IPR011011">
    <property type="entry name" value="Znf_FYVE_PHD"/>
</dbReference>
<evidence type="ECO:0000256" key="1">
    <source>
        <dbReference type="ARBA" id="ARBA00004123"/>
    </source>
</evidence>
<gene>
    <name evidence="9" type="ORF">UPYG_G00199120</name>
</gene>
<evidence type="ECO:0000313" key="10">
    <source>
        <dbReference type="Proteomes" id="UP001557470"/>
    </source>
</evidence>
<dbReference type="InterPro" id="IPR019787">
    <property type="entry name" value="Znf_PHD-finger"/>
</dbReference>
<feature type="region of interest" description="Disordered" evidence="7">
    <location>
        <begin position="249"/>
        <end position="298"/>
    </location>
</feature>
<evidence type="ECO:0000256" key="2">
    <source>
        <dbReference type="ARBA" id="ARBA00022723"/>
    </source>
</evidence>
<feature type="compositionally biased region" description="Polar residues" evidence="7">
    <location>
        <begin position="491"/>
        <end position="508"/>
    </location>
</feature>
<keyword evidence="4" id="KW-0862">Zinc</keyword>
<feature type="compositionally biased region" description="Basic and acidic residues" evidence="7">
    <location>
        <begin position="424"/>
        <end position="443"/>
    </location>
</feature>